<feature type="domain" description="Endonuclease GajA/Old nuclease/RecF-like AAA" evidence="1">
    <location>
        <begin position="235"/>
        <end position="317"/>
    </location>
</feature>
<dbReference type="PANTHER" id="PTHR43581:SF4">
    <property type="entry name" value="ATP_GTP PHOSPHATASE"/>
    <property type="match status" value="1"/>
</dbReference>
<proteinExistence type="predicted"/>
<dbReference type="CDD" id="cd01026">
    <property type="entry name" value="TOPRIM_OLD"/>
    <property type="match status" value="1"/>
</dbReference>
<accession>A0A3M4KDY7</accession>
<comment type="caution">
    <text evidence="4">The sequence shown here is derived from an EMBL/GenBank/DDBJ whole genome shotgun (WGS) entry which is preliminary data.</text>
</comment>
<evidence type="ECO:0000259" key="3">
    <source>
        <dbReference type="Pfam" id="PF20469"/>
    </source>
</evidence>
<dbReference type="InterPro" id="IPR034139">
    <property type="entry name" value="TOPRIM_OLD"/>
</dbReference>
<evidence type="ECO:0008006" key="6">
    <source>
        <dbReference type="Google" id="ProtNLM"/>
    </source>
</evidence>
<dbReference type="Proteomes" id="UP000273140">
    <property type="component" value="Unassembled WGS sequence"/>
</dbReference>
<dbReference type="RefSeq" id="WP_017702321.1">
    <property type="nucleotide sequence ID" value="NZ_RBRB01000333.1"/>
</dbReference>
<dbReference type="InterPro" id="IPR038729">
    <property type="entry name" value="Rad50/SbcC_AAA"/>
</dbReference>
<organism evidence="4 5">
    <name type="scientific">Pseudomonas syringae pv. actinidiae</name>
    <dbReference type="NCBI Taxonomy" id="103796"/>
    <lineage>
        <taxon>Bacteria</taxon>
        <taxon>Pseudomonadati</taxon>
        <taxon>Pseudomonadota</taxon>
        <taxon>Gammaproteobacteria</taxon>
        <taxon>Pseudomonadales</taxon>
        <taxon>Pseudomonadaceae</taxon>
        <taxon>Pseudomonas</taxon>
        <taxon>Pseudomonas syringae</taxon>
    </lineage>
</organism>
<dbReference type="AlphaFoldDB" id="A0A3M4KDY7"/>
<dbReference type="PANTHER" id="PTHR43581">
    <property type="entry name" value="ATP/GTP PHOSPHATASE"/>
    <property type="match status" value="1"/>
</dbReference>
<evidence type="ECO:0000313" key="4">
    <source>
        <dbReference type="EMBL" id="RMQ27233.1"/>
    </source>
</evidence>
<dbReference type="InterPro" id="IPR051396">
    <property type="entry name" value="Bact_Antivir_Def_Nuclease"/>
</dbReference>
<evidence type="ECO:0000313" key="5">
    <source>
        <dbReference type="Proteomes" id="UP000273140"/>
    </source>
</evidence>
<dbReference type="InterPro" id="IPR027417">
    <property type="entry name" value="P-loop_NTPase"/>
</dbReference>
<dbReference type="SUPFAM" id="SSF52540">
    <property type="entry name" value="P-loop containing nucleoside triphosphate hydrolases"/>
    <property type="match status" value="1"/>
</dbReference>
<name>A0A3M4KDY7_PSESF</name>
<evidence type="ECO:0000259" key="1">
    <source>
        <dbReference type="Pfam" id="PF13175"/>
    </source>
</evidence>
<gene>
    <name evidence="4" type="ORF">ALQ07_02278</name>
</gene>
<feature type="domain" description="OLD protein-like TOPRIM" evidence="3">
    <location>
        <begin position="363"/>
        <end position="427"/>
    </location>
</feature>
<dbReference type="GO" id="GO:0016887">
    <property type="term" value="F:ATP hydrolysis activity"/>
    <property type="evidence" value="ECO:0007669"/>
    <property type="project" value="InterPro"/>
</dbReference>
<dbReference type="Gene3D" id="3.40.50.300">
    <property type="entry name" value="P-loop containing nucleotide triphosphate hydrolases"/>
    <property type="match status" value="1"/>
</dbReference>
<feature type="domain" description="Rad50/SbcC-type AAA" evidence="2">
    <location>
        <begin position="6"/>
        <end position="55"/>
    </location>
</feature>
<dbReference type="Pfam" id="PF13476">
    <property type="entry name" value="AAA_23"/>
    <property type="match status" value="1"/>
</dbReference>
<evidence type="ECO:0000259" key="2">
    <source>
        <dbReference type="Pfam" id="PF13476"/>
    </source>
</evidence>
<dbReference type="Pfam" id="PF20469">
    <property type="entry name" value="OLD-like_TOPRIM"/>
    <property type="match status" value="1"/>
</dbReference>
<sequence length="522" mass="58299">MPAIKKVVLQNFKKFGTLTLEFDSGVNVLIGDNETGKSSVLLALDLALSASRSRAETLGFESLIAQSAVQKFQQGAKTLELLPTLIVDVYLEEGEDPALYGTQNLTGTMTDGIRMEVAPLLEEFGPTILQLLKDDPDNFPYEYYTVKFSTFSGAPHVSYRRPLKHLLLDSSRIDSEYAAREYTRTVFSFNAEPPERYSLENCYRRGKEAFRDQELAALNAGLGAYQFGVRSSIRSNLETDLIITKEGIPIENRGKGEQCFIKTEFALRKHEARGELNALLLEEPENHLSHTKMKMLVEKLANTAGTQLFIATHSSHISSRLDLRHALLLGEGQKTGRLKALSDGTANFFMKAPDNNVLEFALSKKVILVEGDAEFILIEEIYKQHTDGRTPQSDEVHIISIGGTSFKRYLELGKLLGIKVAAIRDNDGNHQQHCVDNYDGCLYDRACIFADSDNDRSTFEIGLYLDNKATCDALFAAGRKKLTVQEYMLKNKADAAFELLTKKAAELVAPQYIQDAIAWIRE</sequence>
<dbReference type="GO" id="GO:0006302">
    <property type="term" value="P:double-strand break repair"/>
    <property type="evidence" value="ECO:0007669"/>
    <property type="project" value="InterPro"/>
</dbReference>
<dbReference type="InterPro" id="IPR041685">
    <property type="entry name" value="AAA_GajA/Old/RecF-like"/>
</dbReference>
<protein>
    <recommendedName>
        <fullName evidence="6">ATP-dependent endonuclease</fullName>
    </recommendedName>
</protein>
<dbReference type="Pfam" id="PF13175">
    <property type="entry name" value="AAA_15"/>
    <property type="match status" value="1"/>
</dbReference>
<reference evidence="4 5" key="1">
    <citation type="submission" date="2018-08" db="EMBL/GenBank/DDBJ databases">
        <title>Recombination of ecologically and evolutionarily significant loci maintains genetic cohesion in the Pseudomonas syringae species complex.</title>
        <authorList>
            <person name="Dillon M."/>
            <person name="Thakur S."/>
            <person name="Almeida R.N.D."/>
            <person name="Weir B.S."/>
            <person name="Guttman D.S."/>
        </authorList>
    </citation>
    <scope>NUCLEOTIDE SEQUENCE [LARGE SCALE GENOMIC DNA]</scope>
    <source>
        <strain evidence="4 5">ICMP 19074</strain>
    </source>
</reference>
<dbReference type="EMBL" id="RBRB01000333">
    <property type="protein sequence ID" value="RMQ27233.1"/>
    <property type="molecule type" value="Genomic_DNA"/>
</dbReference>